<dbReference type="PROSITE" id="PS50250">
    <property type="entry name" value="PCI"/>
    <property type="match status" value="1"/>
</dbReference>
<dbReference type="Pfam" id="PF22037">
    <property type="entry name" value="PSD13_N"/>
    <property type="match status" value="1"/>
</dbReference>
<evidence type="ECO:0000313" key="4">
    <source>
        <dbReference type="EMBL" id="KAK2612160.1"/>
    </source>
</evidence>
<comment type="similarity">
    <text evidence="1">Belongs to the proteasome subunit S11 family.</text>
</comment>
<name>A0AAJ0CWD2_9HYPO</name>
<dbReference type="GO" id="GO:0005829">
    <property type="term" value="C:cytosol"/>
    <property type="evidence" value="ECO:0007669"/>
    <property type="project" value="TreeGrafter"/>
</dbReference>
<dbReference type="InterPro" id="IPR054179">
    <property type="entry name" value="PSD13_N"/>
</dbReference>
<dbReference type="GO" id="GO:0005634">
    <property type="term" value="C:nucleus"/>
    <property type="evidence" value="ECO:0007669"/>
    <property type="project" value="TreeGrafter"/>
</dbReference>
<dbReference type="SUPFAM" id="SSF46785">
    <property type="entry name" value="Winged helix' DNA-binding domain"/>
    <property type="match status" value="1"/>
</dbReference>
<dbReference type="InterPro" id="IPR040798">
    <property type="entry name" value="Rpn9_C"/>
</dbReference>
<dbReference type="GO" id="GO:0005198">
    <property type="term" value="F:structural molecule activity"/>
    <property type="evidence" value="ECO:0007669"/>
    <property type="project" value="TreeGrafter"/>
</dbReference>
<dbReference type="Pfam" id="PF18261">
    <property type="entry name" value="Rpn9_C"/>
    <property type="match status" value="1"/>
</dbReference>
<dbReference type="InterPro" id="IPR000717">
    <property type="entry name" value="PCI_dom"/>
</dbReference>
<evidence type="ECO:0000259" key="3">
    <source>
        <dbReference type="PROSITE" id="PS50250"/>
    </source>
</evidence>
<dbReference type="InterPro" id="IPR036390">
    <property type="entry name" value="WH_DNA-bd_sf"/>
</dbReference>
<gene>
    <name evidence="4" type="primary">RPN9</name>
    <name evidence="4" type="ORF">QQS21_001890</name>
</gene>
<evidence type="ECO:0000313" key="5">
    <source>
        <dbReference type="Proteomes" id="UP001251528"/>
    </source>
</evidence>
<feature type="domain" description="PCI" evidence="3">
    <location>
        <begin position="168"/>
        <end position="343"/>
    </location>
</feature>
<protein>
    <submittedName>
        <fullName evidence="4">26S proteasome regulatory subunit</fullName>
    </submittedName>
</protein>
<accession>A0AAJ0CWD2</accession>
<reference evidence="4" key="1">
    <citation type="submission" date="2023-06" db="EMBL/GenBank/DDBJ databases">
        <title>Conoideocrella luteorostrata (Hypocreales: Clavicipitaceae), a potential biocontrol fungus for elongate hemlock scale in United States Christmas tree production areas.</title>
        <authorList>
            <person name="Barrett H."/>
            <person name="Lovett B."/>
            <person name="Macias A.M."/>
            <person name="Stajich J.E."/>
            <person name="Kasson M.T."/>
        </authorList>
    </citation>
    <scope>NUCLEOTIDE SEQUENCE</scope>
    <source>
        <strain evidence="4">ARSEF 14590</strain>
    </source>
</reference>
<proteinExistence type="inferred from homology"/>
<comment type="caution">
    <text evidence="4">The sequence shown here is derived from an EMBL/GenBank/DDBJ whole genome shotgun (WGS) entry which is preliminary data.</text>
</comment>
<dbReference type="Pfam" id="PF01399">
    <property type="entry name" value="PCI"/>
    <property type="match status" value="1"/>
</dbReference>
<keyword evidence="2 4" id="KW-0647">Proteasome</keyword>
<evidence type="ECO:0000256" key="2">
    <source>
        <dbReference type="ARBA" id="ARBA00022942"/>
    </source>
</evidence>
<dbReference type="AlphaFoldDB" id="A0AAJ0CWD2"/>
<dbReference type="PANTHER" id="PTHR10539">
    <property type="entry name" value="26S PROTEASOME NON-ATPASE REGULATORY SUBUNIT 13"/>
    <property type="match status" value="1"/>
</dbReference>
<organism evidence="4 5">
    <name type="scientific">Conoideocrella luteorostrata</name>
    <dbReference type="NCBI Taxonomy" id="1105319"/>
    <lineage>
        <taxon>Eukaryota</taxon>
        <taxon>Fungi</taxon>
        <taxon>Dikarya</taxon>
        <taxon>Ascomycota</taxon>
        <taxon>Pezizomycotina</taxon>
        <taxon>Sordariomycetes</taxon>
        <taxon>Hypocreomycetidae</taxon>
        <taxon>Hypocreales</taxon>
        <taxon>Clavicipitaceae</taxon>
        <taxon>Conoideocrella</taxon>
    </lineage>
</organism>
<dbReference type="InterPro" id="IPR035298">
    <property type="entry name" value="PSMD13"/>
</dbReference>
<dbReference type="PANTHER" id="PTHR10539:SF0">
    <property type="entry name" value="26S PROTEASOME NON-ATPASE REGULATORY SUBUNIT 13"/>
    <property type="match status" value="1"/>
</dbReference>
<dbReference type="SMART" id="SM00088">
    <property type="entry name" value="PINT"/>
    <property type="match status" value="1"/>
</dbReference>
<dbReference type="Proteomes" id="UP001251528">
    <property type="component" value="Unassembled WGS sequence"/>
</dbReference>
<dbReference type="EMBL" id="JASWJB010000020">
    <property type="protein sequence ID" value="KAK2612160.1"/>
    <property type="molecule type" value="Genomic_DNA"/>
</dbReference>
<sequence length="382" mass="43777">MTADTIPDFLADQRDSAPEELQPLIIDFETFWERKLWHQLTDSLVEFFSNPKSAPQRLSFYKVFILKFADKINQLKLVDLALKAATQCKDEQERLSFLTSVVKKVDSENSQDALVFASVAVSRVKLNLNDLDDARRDLDAAEKILDSFDSVETIVHAAFYDANASYYQRKMDFANYYRTSLLYLACIDLSSLSDAERHRRAYYLSVAALVSNSIYNFGELLLHPILDALARSEDDAWLRELLFAFNRGDLAAYDILSDNITSNKLLNEHSTHLRQKIYLAALTEAVFRRPPHDRTMTFATISQETKVQPNEIEHLFMKALSLGLVRGTIDQVDQVAHITWVQPKVLDMKQIGNMRQRLLEWDSNVNQLGNWIETAGKDVWAA</sequence>
<keyword evidence="5" id="KW-1185">Reference proteome</keyword>
<dbReference type="GO" id="GO:0006511">
    <property type="term" value="P:ubiquitin-dependent protein catabolic process"/>
    <property type="evidence" value="ECO:0007669"/>
    <property type="project" value="TreeGrafter"/>
</dbReference>
<dbReference type="GO" id="GO:0008541">
    <property type="term" value="C:proteasome regulatory particle, lid subcomplex"/>
    <property type="evidence" value="ECO:0007669"/>
    <property type="project" value="TreeGrafter"/>
</dbReference>
<evidence type="ECO:0000256" key="1">
    <source>
        <dbReference type="ARBA" id="ARBA00006207"/>
    </source>
</evidence>